<evidence type="ECO:0000256" key="1">
    <source>
        <dbReference type="SAM" id="MobiDB-lite"/>
    </source>
</evidence>
<proteinExistence type="predicted"/>
<evidence type="ECO:0000313" key="2">
    <source>
        <dbReference type="EMBL" id="MBB5713887.1"/>
    </source>
</evidence>
<keyword evidence="3" id="KW-1185">Reference proteome</keyword>
<comment type="caution">
    <text evidence="2">The sequence shown here is derived from an EMBL/GenBank/DDBJ whole genome shotgun (WGS) entry which is preliminary data.</text>
</comment>
<protein>
    <submittedName>
        <fullName evidence="2">Uncharacterized protein</fullName>
    </submittedName>
</protein>
<dbReference type="AlphaFoldDB" id="A0A7W9EUQ1"/>
<name>A0A7W9EUQ1_9SPHN</name>
<gene>
    <name evidence="2" type="ORF">FHS94_000710</name>
</gene>
<accession>A0A7W9EUQ1</accession>
<evidence type="ECO:0000313" key="3">
    <source>
        <dbReference type="Proteomes" id="UP000546200"/>
    </source>
</evidence>
<feature type="region of interest" description="Disordered" evidence="1">
    <location>
        <begin position="1"/>
        <end position="31"/>
    </location>
</feature>
<dbReference type="EMBL" id="JACIJK010000002">
    <property type="protein sequence ID" value="MBB5713887.1"/>
    <property type="molecule type" value="Genomic_DNA"/>
</dbReference>
<reference evidence="2 3" key="1">
    <citation type="submission" date="2020-08" db="EMBL/GenBank/DDBJ databases">
        <title>Genomic Encyclopedia of Type Strains, Phase IV (KMG-IV): sequencing the most valuable type-strain genomes for metagenomic binning, comparative biology and taxonomic classification.</title>
        <authorList>
            <person name="Goeker M."/>
        </authorList>
    </citation>
    <scope>NUCLEOTIDE SEQUENCE [LARGE SCALE GENOMIC DNA]</scope>
    <source>
        <strain evidence="2 3">DSM 100044</strain>
    </source>
</reference>
<dbReference type="Proteomes" id="UP000546200">
    <property type="component" value="Unassembled WGS sequence"/>
</dbReference>
<organism evidence="2 3">
    <name type="scientific">Sphingomonas aerophila</name>
    <dbReference type="NCBI Taxonomy" id="1344948"/>
    <lineage>
        <taxon>Bacteria</taxon>
        <taxon>Pseudomonadati</taxon>
        <taxon>Pseudomonadota</taxon>
        <taxon>Alphaproteobacteria</taxon>
        <taxon>Sphingomonadales</taxon>
        <taxon>Sphingomonadaceae</taxon>
        <taxon>Sphingomonas</taxon>
    </lineage>
</organism>
<sequence length="63" mass="6801">MLPRVALNGSQRFAQSGNGGRRLGHGTTRNDERSCFVPVTASGQPDSARLVAREQITPTRHIA</sequence>